<evidence type="ECO:0000256" key="1">
    <source>
        <dbReference type="PROSITE-ProRule" id="PRU01076"/>
    </source>
</evidence>
<dbReference type="PROSITE" id="PS51740">
    <property type="entry name" value="SPOVT_ABRB"/>
    <property type="match status" value="1"/>
</dbReference>
<feature type="domain" description="SpoVT-AbrB" evidence="2">
    <location>
        <begin position="7"/>
        <end position="50"/>
    </location>
</feature>
<accession>A0A158E4V4</accession>
<dbReference type="GO" id="GO:0003677">
    <property type="term" value="F:DNA binding"/>
    <property type="evidence" value="ECO:0007669"/>
    <property type="project" value="UniProtKB-UniRule"/>
</dbReference>
<dbReference type="Gene3D" id="2.10.260.10">
    <property type="match status" value="1"/>
</dbReference>
<evidence type="ECO:0000313" key="3">
    <source>
        <dbReference type="EMBL" id="SAL01921.1"/>
    </source>
</evidence>
<comment type="caution">
    <text evidence="3">The sequence shown here is derived from an EMBL/GenBank/DDBJ whole genome shotgun (WGS) entry which is preliminary data.</text>
</comment>
<organism evidence="3 4">
    <name type="scientific">Caballeronia calidae</name>
    <dbReference type="NCBI Taxonomy" id="1777139"/>
    <lineage>
        <taxon>Bacteria</taxon>
        <taxon>Pseudomonadati</taxon>
        <taxon>Pseudomonadota</taxon>
        <taxon>Betaproteobacteria</taxon>
        <taxon>Burkholderiales</taxon>
        <taxon>Burkholderiaceae</taxon>
        <taxon>Caballeronia</taxon>
    </lineage>
</organism>
<name>A0A158E4V4_9BURK</name>
<evidence type="ECO:0000259" key="2">
    <source>
        <dbReference type="PROSITE" id="PS51740"/>
    </source>
</evidence>
<proteinExistence type="predicted"/>
<protein>
    <submittedName>
        <fullName evidence="3">Transcriptional regulator/antitoxin, MazE</fullName>
    </submittedName>
</protein>
<dbReference type="EMBL" id="FCOX02000047">
    <property type="protein sequence ID" value="SAL01921.1"/>
    <property type="molecule type" value="Genomic_DNA"/>
</dbReference>
<dbReference type="SMART" id="SM00966">
    <property type="entry name" value="SpoVT_AbrB"/>
    <property type="match status" value="1"/>
</dbReference>
<keyword evidence="4" id="KW-1185">Reference proteome</keyword>
<dbReference type="InterPro" id="IPR007159">
    <property type="entry name" value="SpoVT-AbrB_dom"/>
</dbReference>
<sequence length="86" mass="9614">MIDHMKTTIRKMGNSQGVLIPKPFLAQLGLENEVEMNVEDDAIVLRRPRTHAREGWAEASKSIAAASDDTLVMGEFGNDDDTELEW</sequence>
<evidence type="ECO:0000313" key="4">
    <source>
        <dbReference type="Proteomes" id="UP000071859"/>
    </source>
</evidence>
<dbReference type="AlphaFoldDB" id="A0A158E4V4"/>
<dbReference type="SUPFAM" id="SSF89447">
    <property type="entry name" value="AbrB/MazE/MraZ-like"/>
    <property type="match status" value="1"/>
</dbReference>
<keyword evidence="1" id="KW-0238">DNA-binding</keyword>
<reference evidence="3" key="1">
    <citation type="submission" date="2016-01" db="EMBL/GenBank/DDBJ databases">
        <authorList>
            <person name="Peeters C."/>
        </authorList>
    </citation>
    <scope>NUCLEOTIDE SEQUENCE</scope>
    <source>
        <strain evidence="3">LMG 29321</strain>
    </source>
</reference>
<gene>
    <name evidence="3" type="ORF">AWB78_06235</name>
</gene>
<dbReference type="Proteomes" id="UP000071859">
    <property type="component" value="Unassembled WGS sequence"/>
</dbReference>
<dbReference type="Pfam" id="PF04014">
    <property type="entry name" value="MazE_antitoxin"/>
    <property type="match status" value="1"/>
</dbReference>
<dbReference type="InterPro" id="IPR037914">
    <property type="entry name" value="SpoVT-AbrB_sf"/>
</dbReference>